<evidence type="ECO:0000313" key="1">
    <source>
        <dbReference type="EMBL" id="ONI33508.1"/>
    </source>
</evidence>
<name>M5XIH7_PRUPE</name>
<dbReference type="OMA" id="SFKPALC"/>
<proteinExistence type="predicted"/>
<dbReference type="GO" id="GO:0045087">
    <property type="term" value="P:innate immune response"/>
    <property type="evidence" value="ECO:0007669"/>
    <property type="project" value="InterPro"/>
</dbReference>
<dbReference type="EMBL" id="CM007651">
    <property type="protein sequence ID" value="ONI33508.1"/>
    <property type="molecule type" value="Genomic_DNA"/>
</dbReference>
<accession>M5XIH7</accession>
<keyword evidence="2" id="KW-1185">Reference proteome</keyword>
<organism evidence="1 2">
    <name type="scientific">Prunus persica</name>
    <name type="common">Peach</name>
    <name type="synonym">Amygdalus persica</name>
    <dbReference type="NCBI Taxonomy" id="3760"/>
    <lineage>
        <taxon>Eukaryota</taxon>
        <taxon>Viridiplantae</taxon>
        <taxon>Streptophyta</taxon>
        <taxon>Embryophyta</taxon>
        <taxon>Tracheophyta</taxon>
        <taxon>Spermatophyta</taxon>
        <taxon>Magnoliopsida</taxon>
        <taxon>eudicotyledons</taxon>
        <taxon>Gunneridae</taxon>
        <taxon>Pentapetalae</taxon>
        <taxon>rosids</taxon>
        <taxon>fabids</taxon>
        <taxon>Rosales</taxon>
        <taxon>Rosaceae</taxon>
        <taxon>Amygdaloideae</taxon>
        <taxon>Amygdaleae</taxon>
        <taxon>Prunus</taxon>
    </lineage>
</organism>
<dbReference type="HOGENOM" id="CLU_134096_0_0_1"/>
<dbReference type="eggNOG" id="ENOG502SARC">
    <property type="taxonomic scope" value="Eukaryota"/>
</dbReference>
<evidence type="ECO:0000313" key="2">
    <source>
        <dbReference type="Proteomes" id="UP000006882"/>
    </source>
</evidence>
<dbReference type="Proteomes" id="UP000006882">
    <property type="component" value="Chromosome G1"/>
</dbReference>
<reference evidence="1 2" key="1">
    <citation type="journal article" date="2013" name="Nat. Genet.">
        <title>The high-quality draft genome of peach (Prunus persica) identifies unique patterns of genetic diversity, domestication and genome evolution.</title>
        <authorList>
            <consortium name="International Peach Genome Initiative"/>
            <person name="Verde I."/>
            <person name="Abbott A.G."/>
            <person name="Scalabrin S."/>
            <person name="Jung S."/>
            <person name="Shu S."/>
            <person name="Marroni F."/>
            <person name="Zhebentyayeva T."/>
            <person name="Dettori M.T."/>
            <person name="Grimwood J."/>
            <person name="Cattonaro F."/>
            <person name="Zuccolo A."/>
            <person name="Rossini L."/>
            <person name="Jenkins J."/>
            <person name="Vendramin E."/>
            <person name="Meisel L.A."/>
            <person name="Decroocq V."/>
            <person name="Sosinski B."/>
            <person name="Prochnik S."/>
            <person name="Mitros T."/>
            <person name="Policriti A."/>
            <person name="Cipriani G."/>
            <person name="Dondini L."/>
            <person name="Ficklin S."/>
            <person name="Goodstein D.M."/>
            <person name="Xuan P."/>
            <person name="Del Fabbro C."/>
            <person name="Aramini V."/>
            <person name="Copetti D."/>
            <person name="Gonzalez S."/>
            <person name="Horner D.S."/>
            <person name="Falchi R."/>
            <person name="Lucas S."/>
            <person name="Mica E."/>
            <person name="Maldonado J."/>
            <person name="Lazzari B."/>
            <person name="Bielenberg D."/>
            <person name="Pirona R."/>
            <person name="Miculan M."/>
            <person name="Barakat A."/>
            <person name="Testolin R."/>
            <person name="Stella A."/>
            <person name="Tartarini S."/>
            <person name="Tonutti P."/>
            <person name="Arus P."/>
            <person name="Orellana A."/>
            <person name="Wells C."/>
            <person name="Main D."/>
            <person name="Vizzotto G."/>
            <person name="Silva H."/>
            <person name="Salamini F."/>
            <person name="Schmutz J."/>
            <person name="Morgante M."/>
            <person name="Rokhsar D.S."/>
        </authorList>
    </citation>
    <scope>NUCLEOTIDE SEQUENCE [LARGE SCALE GENOMIC DNA]</scope>
    <source>
        <strain evidence="2">cv. Nemared</strain>
    </source>
</reference>
<dbReference type="AlphaFoldDB" id="M5XIH7"/>
<gene>
    <name evidence="1" type="ORF">PRUPE_1G429400</name>
</gene>
<sequence length="156" mass="15859">MAIKSFKPALCSILVLLTVSSRVLVISEARPLKLGSSWSSIDKEMESVFDGLFIDAMKKEGPSSGGKGHAFTDSETLGGIKHSVYIGAMKNEGPSSGGNGHAFTDSETLGGIKHSVYIGAMKNGGPSSGGDGHAFTDSETLGGIKHSGPSSGGSGN</sequence>
<dbReference type="GO" id="GO:0050793">
    <property type="term" value="P:regulation of developmental process"/>
    <property type="evidence" value="ECO:0007669"/>
    <property type="project" value="InterPro"/>
</dbReference>
<protein>
    <submittedName>
        <fullName evidence="1">Uncharacterized protein</fullName>
    </submittedName>
</protein>
<dbReference type="PANTHER" id="PTHR34663:SF11">
    <property type="entry name" value="DERMOKINE-LIKE"/>
    <property type="match status" value="1"/>
</dbReference>
<dbReference type="PANTHER" id="PTHR34663">
    <property type="entry name" value="OS06G0637400 PROTEIN"/>
    <property type="match status" value="1"/>
</dbReference>
<dbReference type="InterPro" id="IPR044700">
    <property type="entry name" value="PIP2/PIPL1"/>
</dbReference>
<dbReference type="Gramene" id="ONI33508">
    <property type="protein sequence ID" value="ONI33508"/>
    <property type="gene ID" value="PRUPE_1G429400"/>
</dbReference>